<dbReference type="EMBL" id="BMAC01000571">
    <property type="protein sequence ID" value="GFP99388.1"/>
    <property type="molecule type" value="Genomic_DNA"/>
</dbReference>
<dbReference type="Proteomes" id="UP000653305">
    <property type="component" value="Unassembled WGS sequence"/>
</dbReference>
<accession>A0A830CPF3</accession>
<evidence type="ECO:0000313" key="1">
    <source>
        <dbReference type="EMBL" id="GFP99388.1"/>
    </source>
</evidence>
<comment type="caution">
    <text evidence="1">The sequence shown here is derived from an EMBL/GenBank/DDBJ whole genome shotgun (WGS) entry which is preliminary data.</text>
</comment>
<organism evidence="1 2">
    <name type="scientific">Phtheirospermum japonicum</name>
    <dbReference type="NCBI Taxonomy" id="374723"/>
    <lineage>
        <taxon>Eukaryota</taxon>
        <taxon>Viridiplantae</taxon>
        <taxon>Streptophyta</taxon>
        <taxon>Embryophyta</taxon>
        <taxon>Tracheophyta</taxon>
        <taxon>Spermatophyta</taxon>
        <taxon>Magnoliopsida</taxon>
        <taxon>eudicotyledons</taxon>
        <taxon>Gunneridae</taxon>
        <taxon>Pentapetalae</taxon>
        <taxon>asterids</taxon>
        <taxon>lamiids</taxon>
        <taxon>Lamiales</taxon>
        <taxon>Orobanchaceae</taxon>
        <taxon>Orobanchaceae incertae sedis</taxon>
        <taxon>Phtheirospermum</taxon>
    </lineage>
</organism>
<name>A0A830CPF3_9LAMI</name>
<reference evidence="1" key="1">
    <citation type="submission" date="2020-07" db="EMBL/GenBank/DDBJ databases">
        <title>Ethylene signaling mediates host invasion by parasitic plants.</title>
        <authorList>
            <person name="Yoshida S."/>
        </authorList>
    </citation>
    <scope>NUCLEOTIDE SEQUENCE</scope>
    <source>
        <strain evidence="1">Okayama</strain>
    </source>
</reference>
<sequence length="65" mass="7554">MQGDKVQEALFVLLQQVLQQVPLRSPGVLWEQSRLLLLQQLEDQGRRTKMPLIVISCFFILFSKV</sequence>
<evidence type="ECO:0000313" key="2">
    <source>
        <dbReference type="Proteomes" id="UP000653305"/>
    </source>
</evidence>
<proteinExistence type="predicted"/>
<protein>
    <submittedName>
        <fullName evidence="1">Gibberellin-regulated protein 4</fullName>
    </submittedName>
</protein>
<keyword evidence="2" id="KW-1185">Reference proteome</keyword>
<gene>
    <name evidence="1" type="ORF">PHJA_002082900</name>
</gene>
<dbReference type="AlphaFoldDB" id="A0A830CPF3"/>